<dbReference type="Pfam" id="PF05930">
    <property type="entry name" value="Phage_AlpA"/>
    <property type="match status" value="1"/>
</dbReference>
<dbReference type="OrthoDB" id="9801242at2"/>
<proteinExistence type="predicted"/>
<sequence length="72" mass="7974">MDLESYPERLLPISEVETMTGKKRPTIYRDIALGRFPAPVKSGGSSRWLLSELVAYIGQLKAARDVARAPAE</sequence>
<reference evidence="1 2" key="1">
    <citation type="submission" date="2018-03" db="EMBL/GenBank/DDBJ databases">
        <title>Genomic Encyclopedia of Archaeal and Bacterial Type Strains, Phase II (KMG-II): from individual species to whole genera.</title>
        <authorList>
            <person name="Goeker M."/>
        </authorList>
    </citation>
    <scope>NUCLEOTIDE SEQUENCE [LARGE SCALE GENOMIC DNA]</scope>
    <source>
        <strain evidence="1 2">DSM 29328</strain>
    </source>
</reference>
<name>A0A2T0RPN1_9RHOB</name>
<evidence type="ECO:0000313" key="1">
    <source>
        <dbReference type="EMBL" id="PRY23155.1"/>
    </source>
</evidence>
<protein>
    <submittedName>
        <fullName evidence="1">AlpA family transcriptional regulator</fullName>
    </submittedName>
</protein>
<organism evidence="1 2">
    <name type="scientific">Aliiruegeria haliotis</name>
    <dbReference type="NCBI Taxonomy" id="1280846"/>
    <lineage>
        <taxon>Bacteria</taxon>
        <taxon>Pseudomonadati</taxon>
        <taxon>Pseudomonadota</taxon>
        <taxon>Alphaproteobacteria</taxon>
        <taxon>Rhodobacterales</taxon>
        <taxon>Roseobacteraceae</taxon>
        <taxon>Aliiruegeria</taxon>
    </lineage>
</organism>
<dbReference type="RefSeq" id="WP_106205462.1">
    <property type="nucleotide sequence ID" value="NZ_PVTD01000005.1"/>
</dbReference>
<keyword evidence="2" id="KW-1185">Reference proteome</keyword>
<evidence type="ECO:0000313" key="2">
    <source>
        <dbReference type="Proteomes" id="UP000239480"/>
    </source>
</evidence>
<dbReference type="Gene3D" id="1.10.238.160">
    <property type="match status" value="1"/>
</dbReference>
<comment type="caution">
    <text evidence="1">The sequence shown here is derived from an EMBL/GenBank/DDBJ whole genome shotgun (WGS) entry which is preliminary data.</text>
</comment>
<dbReference type="InterPro" id="IPR010260">
    <property type="entry name" value="AlpA"/>
</dbReference>
<dbReference type="Proteomes" id="UP000239480">
    <property type="component" value="Unassembled WGS sequence"/>
</dbReference>
<dbReference type="AlphaFoldDB" id="A0A2T0RPN1"/>
<gene>
    <name evidence="1" type="ORF">CLV78_105209</name>
</gene>
<dbReference type="EMBL" id="PVTD01000005">
    <property type="protein sequence ID" value="PRY23155.1"/>
    <property type="molecule type" value="Genomic_DNA"/>
</dbReference>
<accession>A0A2T0RPN1</accession>